<gene>
    <name evidence="6" type="primary">ackA</name>
    <name evidence="8" type="ORF">Drose_11295</name>
</gene>
<dbReference type="PANTHER" id="PTHR21060">
    <property type="entry name" value="ACETATE KINASE"/>
    <property type="match status" value="1"/>
</dbReference>
<dbReference type="PANTHER" id="PTHR21060:SF15">
    <property type="entry name" value="ACETATE KINASE-RELATED"/>
    <property type="match status" value="1"/>
</dbReference>
<comment type="cofactor">
    <cofactor evidence="6">
        <name>Mg(2+)</name>
        <dbReference type="ChEBI" id="CHEBI:18420"/>
    </cofactor>
    <cofactor evidence="6">
        <name>Mn(2+)</name>
        <dbReference type="ChEBI" id="CHEBI:29035"/>
    </cofactor>
    <text evidence="6">Mg(2+). Can also accept Mn(2+).</text>
</comment>
<dbReference type="PROSITE" id="PS01075">
    <property type="entry name" value="ACETATE_KINASE_1"/>
    <property type="match status" value="1"/>
</dbReference>
<comment type="function">
    <text evidence="6">Catalyzes the formation of acetyl phosphate from acetate and ATP. Can also catalyze the reverse reaction.</text>
</comment>
<evidence type="ECO:0000256" key="5">
    <source>
        <dbReference type="ARBA" id="ARBA00022840"/>
    </source>
</evidence>
<evidence type="ECO:0000256" key="7">
    <source>
        <dbReference type="RuleBase" id="RU003835"/>
    </source>
</evidence>
<comment type="catalytic activity">
    <reaction evidence="6">
        <text>acetate + ATP = acetyl phosphate + ADP</text>
        <dbReference type="Rhea" id="RHEA:11352"/>
        <dbReference type="ChEBI" id="CHEBI:22191"/>
        <dbReference type="ChEBI" id="CHEBI:30089"/>
        <dbReference type="ChEBI" id="CHEBI:30616"/>
        <dbReference type="ChEBI" id="CHEBI:456216"/>
        <dbReference type="EC" id="2.7.2.1"/>
    </reaction>
</comment>
<dbReference type="NCBIfam" id="TIGR00016">
    <property type="entry name" value="ackA"/>
    <property type="match status" value="1"/>
</dbReference>
<protein>
    <recommendedName>
        <fullName evidence="6">Acetate kinase</fullName>
        <ecNumber evidence="6">2.7.2.1</ecNumber>
    </recommendedName>
    <alternativeName>
        <fullName evidence="6">Acetokinase</fullName>
    </alternativeName>
</protein>
<comment type="subcellular location">
    <subcellularLocation>
        <location evidence="6">Cytoplasm</location>
    </subcellularLocation>
</comment>
<keyword evidence="6" id="KW-0460">Magnesium</keyword>
<evidence type="ECO:0000256" key="3">
    <source>
        <dbReference type="ARBA" id="ARBA00022741"/>
    </source>
</evidence>
<keyword evidence="6" id="KW-0479">Metal-binding</keyword>
<keyword evidence="4 6" id="KW-0418">Kinase</keyword>
<organism evidence="8 9">
    <name type="scientific">Dactylosporangium roseum</name>
    <dbReference type="NCBI Taxonomy" id="47989"/>
    <lineage>
        <taxon>Bacteria</taxon>
        <taxon>Bacillati</taxon>
        <taxon>Actinomycetota</taxon>
        <taxon>Actinomycetes</taxon>
        <taxon>Micromonosporales</taxon>
        <taxon>Micromonosporaceae</taxon>
        <taxon>Dactylosporangium</taxon>
    </lineage>
</organism>
<dbReference type="Gene3D" id="3.30.420.40">
    <property type="match status" value="2"/>
</dbReference>
<sequence length="371" mass="38581">MILVLNSGSSSVKYRVLDLADPAAGDRGIVERIGEPGGVPDHAAALEQVLDRIDRAAVDAVGHRVVHGGSRFQAPTLIDDDVIKALNDLVPLAPLHNPGGITGIEAARAKLPDVPHVAVFDTAFHATLPAAAATYAIDRELAARHGIRRYGFHGTSCAFVAGRAAGLLGRDVAELHQIVLHLGNGASVTAVAGGRSVETSMGLTPLEGLVMGTRSGDLDPAIPGFLHRVAGLDFAGVDEVLLRRGGLLGLAGVNDMRTLLELRAAGDEAAGLAFDVYCHRIKKYVGAYHAVLGRLDTVVFTAGVGEHAAPVRATVLDGLDMWGIAVDPARNDSPAKDARLISPDGAPVAVCVIPTDEELSIAEQVTTLLAR</sequence>
<dbReference type="EC" id="2.7.2.1" evidence="6"/>
<feature type="binding site" evidence="6">
    <location>
        <position position="13"/>
    </location>
    <ligand>
        <name>ATP</name>
        <dbReference type="ChEBI" id="CHEBI:30616"/>
    </ligand>
</feature>
<reference evidence="8" key="1">
    <citation type="submission" date="2021-04" db="EMBL/GenBank/DDBJ databases">
        <title>Biosynthetic gene clusters of Dactylosporangioum roseum.</title>
        <authorList>
            <person name="Hartkoorn R.C."/>
            <person name="Beaudoing E."/>
            <person name="Hot D."/>
            <person name="Moureu S."/>
        </authorList>
    </citation>
    <scope>NUCLEOTIDE SEQUENCE</scope>
    <source>
        <strain evidence="8">NRRL B-16295</strain>
    </source>
</reference>
<evidence type="ECO:0000256" key="1">
    <source>
        <dbReference type="ARBA" id="ARBA00008748"/>
    </source>
</evidence>
<keyword evidence="9" id="KW-1185">Reference proteome</keyword>
<dbReference type="RefSeq" id="WP_260728131.1">
    <property type="nucleotide sequence ID" value="NZ_BAAABS010000050.1"/>
</dbReference>
<evidence type="ECO:0000313" key="9">
    <source>
        <dbReference type="Proteomes" id="UP001058271"/>
    </source>
</evidence>
<comment type="similarity">
    <text evidence="1 6 7">Belongs to the acetokinase family.</text>
</comment>
<dbReference type="CDD" id="cd24010">
    <property type="entry name" value="ASKHA_NBD_AcK_PK"/>
    <property type="match status" value="1"/>
</dbReference>
<feature type="binding site" evidence="6">
    <location>
        <begin position="255"/>
        <end position="257"/>
    </location>
    <ligand>
        <name>ATP</name>
        <dbReference type="ChEBI" id="CHEBI:30616"/>
    </ligand>
</feature>
<keyword evidence="3 6" id="KW-0547">Nucleotide-binding</keyword>
<feature type="active site" description="Proton donor/acceptor" evidence="6">
    <location>
        <position position="121"/>
    </location>
</feature>
<dbReference type="HAMAP" id="MF_00020">
    <property type="entry name" value="Acetate_kinase"/>
    <property type="match status" value="1"/>
</dbReference>
<keyword evidence="5 6" id="KW-0067">ATP-binding</keyword>
<name>A0ABY5ZBA8_9ACTN</name>
<dbReference type="InterPro" id="IPR004372">
    <property type="entry name" value="Ac/propionate_kinase"/>
</dbReference>
<keyword evidence="2 6" id="KW-0808">Transferase</keyword>
<evidence type="ECO:0000313" key="8">
    <source>
        <dbReference type="EMBL" id="UWZ38752.1"/>
    </source>
</evidence>
<dbReference type="InterPro" id="IPR000890">
    <property type="entry name" value="Aliphatic_acid_kin_short-chain"/>
</dbReference>
<dbReference type="Pfam" id="PF00871">
    <property type="entry name" value="Acetate_kinase"/>
    <property type="match status" value="1"/>
</dbReference>
<dbReference type="Proteomes" id="UP001058271">
    <property type="component" value="Chromosome"/>
</dbReference>
<keyword evidence="6" id="KW-0963">Cytoplasm</keyword>
<comment type="pathway">
    <text evidence="6">Metabolic intermediate biosynthesis; acetyl-CoA biosynthesis; acetyl-CoA from acetate: step 1/2.</text>
</comment>
<feature type="site" description="Transition state stabilizer" evidence="6">
    <location>
        <position position="214"/>
    </location>
</feature>
<feature type="binding site" evidence="6">
    <location>
        <position position="6"/>
    </location>
    <ligand>
        <name>Mg(2+)</name>
        <dbReference type="ChEBI" id="CHEBI:18420"/>
    </ligand>
</feature>
<dbReference type="GO" id="GO:0016301">
    <property type="term" value="F:kinase activity"/>
    <property type="evidence" value="ECO:0007669"/>
    <property type="project" value="UniProtKB-KW"/>
</dbReference>
<feature type="binding site" evidence="6">
    <location>
        <position position="357"/>
    </location>
    <ligand>
        <name>Mg(2+)</name>
        <dbReference type="ChEBI" id="CHEBI:18420"/>
    </ligand>
</feature>
<dbReference type="SUPFAM" id="SSF53067">
    <property type="entry name" value="Actin-like ATPase domain"/>
    <property type="match status" value="2"/>
</dbReference>
<proteinExistence type="inferred from homology"/>
<evidence type="ECO:0000256" key="6">
    <source>
        <dbReference type="HAMAP-Rule" id="MF_00020"/>
    </source>
</evidence>
<comment type="subunit">
    <text evidence="6">Homodimer.</text>
</comment>
<evidence type="ECO:0000256" key="4">
    <source>
        <dbReference type="ARBA" id="ARBA00022777"/>
    </source>
</evidence>
<evidence type="ECO:0000256" key="2">
    <source>
        <dbReference type="ARBA" id="ARBA00022679"/>
    </source>
</evidence>
<dbReference type="EMBL" id="CP073721">
    <property type="protein sequence ID" value="UWZ38752.1"/>
    <property type="molecule type" value="Genomic_DNA"/>
</dbReference>
<feature type="site" description="Transition state stabilizer" evidence="6">
    <location>
        <position position="153"/>
    </location>
</feature>
<accession>A0ABY5ZBA8</accession>
<dbReference type="InterPro" id="IPR043129">
    <property type="entry name" value="ATPase_NBD"/>
</dbReference>
<feature type="binding site" evidence="6">
    <location>
        <begin position="303"/>
        <end position="307"/>
    </location>
    <ligand>
        <name>ATP</name>
        <dbReference type="ChEBI" id="CHEBI:30616"/>
    </ligand>
</feature>
<feature type="binding site" evidence="6">
    <location>
        <begin position="181"/>
        <end position="185"/>
    </location>
    <ligand>
        <name>ATP</name>
        <dbReference type="ChEBI" id="CHEBI:30616"/>
    </ligand>
</feature>
<dbReference type="PROSITE" id="PS01076">
    <property type="entry name" value="ACETATE_KINASE_2"/>
    <property type="match status" value="1"/>
</dbReference>
<dbReference type="InterPro" id="IPR023865">
    <property type="entry name" value="Aliphatic_acid_kinase_CS"/>
</dbReference>
<dbReference type="PIRSF" id="PIRSF000722">
    <property type="entry name" value="Acetate_prop_kin"/>
    <property type="match status" value="1"/>
</dbReference>
<dbReference type="PRINTS" id="PR00471">
    <property type="entry name" value="ACETATEKNASE"/>
</dbReference>
<feature type="binding site" evidence="6">
    <location>
        <position position="64"/>
    </location>
    <ligand>
        <name>substrate</name>
    </ligand>
</feature>